<protein>
    <submittedName>
        <fullName evidence="8">Gldg family protein</fullName>
    </submittedName>
</protein>
<evidence type="ECO:0000256" key="5">
    <source>
        <dbReference type="SAM" id="Phobius"/>
    </source>
</evidence>
<evidence type="ECO:0000313" key="8">
    <source>
        <dbReference type="EMBL" id="MBC5623228.1"/>
    </source>
</evidence>
<proteinExistence type="predicted"/>
<evidence type="ECO:0000259" key="6">
    <source>
        <dbReference type="Pfam" id="PF09822"/>
    </source>
</evidence>
<evidence type="ECO:0000256" key="3">
    <source>
        <dbReference type="ARBA" id="ARBA00022989"/>
    </source>
</evidence>
<evidence type="ECO:0000313" key="9">
    <source>
        <dbReference type="Proteomes" id="UP000646484"/>
    </source>
</evidence>
<evidence type="ECO:0000259" key="7">
    <source>
        <dbReference type="Pfam" id="PF12698"/>
    </source>
</evidence>
<dbReference type="Proteomes" id="UP000646484">
    <property type="component" value="Unassembled WGS sequence"/>
</dbReference>
<feature type="transmembrane region" description="Helical" evidence="5">
    <location>
        <begin position="263"/>
        <end position="280"/>
    </location>
</feature>
<reference evidence="8 9" key="1">
    <citation type="submission" date="2020-08" db="EMBL/GenBank/DDBJ databases">
        <title>Genome public.</title>
        <authorList>
            <person name="Liu C."/>
            <person name="Sun Q."/>
        </authorList>
    </citation>
    <scope>NUCLEOTIDE SEQUENCE [LARGE SCALE GENOMIC DNA]</scope>
    <source>
        <strain evidence="8 9">NSJ-56</strain>
    </source>
</reference>
<dbReference type="InterPro" id="IPR029062">
    <property type="entry name" value="Class_I_gatase-like"/>
</dbReference>
<accession>A0ABR7D5J2</accession>
<organism evidence="8 9">
    <name type="scientific">Butyricimonas hominis</name>
    <dbReference type="NCBI Taxonomy" id="2763032"/>
    <lineage>
        <taxon>Bacteria</taxon>
        <taxon>Pseudomonadati</taxon>
        <taxon>Bacteroidota</taxon>
        <taxon>Bacteroidia</taxon>
        <taxon>Bacteroidales</taxon>
        <taxon>Odoribacteraceae</taxon>
        <taxon>Butyricimonas</taxon>
    </lineage>
</organism>
<gene>
    <name evidence="8" type="ORF">H8S64_19205</name>
</gene>
<dbReference type="Pfam" id="PF09822">
    <property type="entry name" value="ABC_transp_aux"/>
    <property type="match status" value="1"/>
</dbReference>
<sequence length="769" mass="88083">MKRNKWRMIFDIARTELQTLFFSPIAWLTLVIFVVQASMTFSGVFGTYVERFNLGYRPVNLTQGIFSSYRGLYNAILPYLFYYFPLLTMSLMSRELSSGSIKLLYSSPVNNIQIIFGKFLSMMIYALAFIGILFVFIIFGACTIENFDIGLALAGVLGIYLLICSYAAIGLFMSSLTSYQIIAALGTLSILFVLNMVGGLWQDVEWVRDITWWLSISGRANEFISGLICSEDVLYFVFVTGLFLSLSILRLNAIRQKKSWRKAWSGYVLAFLFTFALGYITSRPKVMFFYDATYLKVNTLTPNSQKIVEQMKGGLTITTYVNILDDLFYLGQPSSVNADFQNFKKYWRFKPEIKMKYVYYYDRGYSPSLDRLFPNLTDRERMLELAPRYNMDSTDFKTPEEMKQIIDLSGEYNRFVRVLERESGEKTFLRVFNDPLLMPFESEISVAFKRLVMDMPWVGFVTGHGERDMDQIGDRGYNLFAQNKLFRHSLPNQGFDVTKVTLDKDISDNINIIVIADMHSPLSETEMRHLKNYIARGGNLFIAGEPTRQDAMNPIVEQFGVTFMPGRLVKESEHYDPDMIFSLPRPAPWKLSYPFGYLFRRFIPMPTCVGLDYSLAPEKGFEVTTLFTSDTLKTWNEVETINFIDEPVVLNPAVGEKEDIYATGIALAREMNGREQRIIILGDADCISNAEHSIKRKGIPAYNYAVITGSFFWLSDGVAPFDVRRPKAVDNKVSVGMEGMGIVKIAFLWIFPILLLGIGILIWIRRKGR</sequence>
<feature type="transmembrane region" description="Helical" evidence="5">
    <location>
        <begin position="151"/>
        <end position="169"/>
    </location>
</feature>
<feature type="transmembrane region" description="Helical" evidence="5">
    <location>
        <begin position="233"/>
        <end position="251"/>
    </location>
</feature>
<feature type="transmembrane region" description="Helical" evidence="5">
    <location>
        <begin position="746"/>
        <end position="764"/>
    </location>
</feature>
<feature type="transmembrane region" description="Helical" evidence="5">
    <location>
        <begin position="181"/>
        <end position="201"/>
    </location>
</feature>
<name>A0ABR7D5J2_9BACT</name>
<dbReference type="InterPro" id="IPR019196">
    <property type="entry name" value="ABC_transp_unknown"/>
</dbReference>
<dbReference type="Pfam" id="PF12698">
    <property type="entry name" value="ABC2_membrane_3"/>
    <property type="match status" value="1"/>
</dbReference>
<evidence type="ECO:0000256" key="2">
    <source>
        <dbReference type="ARBA" id="ARBA00022692"/>
    </source>
</evidence>
<dbReference type="SUPFAM" id="SSF52317">
    <property type="entry name" value="Class I glutamine amidotransferase-like"/>
    <property type="match status" value="1"/>
</dbReference>
<keyword evidence="9" id="KW-1185">Reference proteome</keyword>
<feature type="domain" description="ABC-type uncharacterised transport system" evidence="6">
    <location>
        <begin position="458"/>
        <end position="698"/>
    </location>
</feature>
<feature type="transmembrane region" description="Helical" evidence="5">
    <location>
        <begin position="21"/>
        <end position="49"/>
    </location>
</feature>
<feature type="transmembrane region" description="Helical" evidence="5">
    <location>
        <begin position="114"/>
        <end position="139"/>
    </location>
</feature>
<comment type="caution">
    <text evidence="8">The sequence shown here is derived from an EMBL/GenBank/DDBJ whole genome shotgun (WGS) entry which is preliminary data.</text>
</comment>
<keyword evidence="2 5" id="KW-0812">Transmembrane</keyword>
<feature type="domain" description="ABC-2 type transporter transmembrane" evidence="7">
    <location>
        <begin position="51"/>
        <end position="194"/>
    </location>
</feature>
<comment type="subcellular location">
    <subcellularLocation>
        <location evidence="1">Membrane</location>
        <topology evidence="1">Multi-pass membrane protein</topology>
    </subcellularLocation>
</comment>
<dbReference type="EMBL" id="JACOOH010000009">
    <property type="protein sequence ID" value="MBC5623228.1"/>
    <property type="molecule type" value="Genomic_DNA"/>
</dbReference>
<dbReference type="InterPro" id="IPR013525">
    <property type="entry name" value="ABC2_TM"/>
</dbReference>
<keyword evidence="4 5" id="KW-0472">Membrane</keyword>
<keyword evidence="3 5" id="KW-1133">Transmembrane helix</keyword>
<evidence type="ECO:0000256" key="1">
    <source>
        <dbReference type="ARBA" id="ARBA00004141"/>
    </source>
</evidence>
<evidence type="ECO:0000256" key="4">
    <source>
        <dbReference type="ARBA" id="ARBA00023136"/>
    </source>
</evidence>